<protein>
    <recommendedName>
        <fullName evidence="6 9">Aminopyrimidine aminohydrolase</fullName>
        <ecNumber evidence="5 9">3.5.99.2</ecNumber>
    </recommendedName>
</protein>
<keyword evidence="7 9" id="KW-0784">Thiamine biosynthesis</keyword>
<evidence type="ECO:0000313" key="11">
    <source>
        <dbReference type="EMBL" id="PKR83380.1"/>
    </source>
</evidence>
<dbReference type="CDD" id="cd19366">
    <property type="entry name" value="TenA_C_BhTenA-like"/>
    <property type="match status" value="1"/>
</dbReference>
<organism evidence="11 12">
    <name type="scientific">Heyndrickxia camelliae</name>
    <dbReference type="NCBI Taxonomy" id="1707093"/>
    <lineage>
        <taxon>Bacteria</taxon>
        <taxon>Bacillati</taxon>
        <taxon>Bacillota</taxon>
        <taxon>Bacilli</taxon>
        <taxon>Bacillales</taxon>
        <taxon>Bacillaceae</taxon>
        <taxon>Heyndrickxia</taxon>
    </lineage>
</organism>
<comment type="similarity">
    <text evidence="3 9">Belongs to the TenA family.</text>
</comment>
<dbReference type="AlphaFoldDB" id="A0A2N3LFH5"/>
<dbReference type="GO" id="GO:0009228">
    <property type="term" value="P:thiamine biosynthetic process"/>
    <property type="evidence" value="ECO:0007669"/>
    <property type="project" value="UniProtKB-KW"/>
</dbReference>
<evidence type="ECO:0000256" key="2">
    <source>
        <dbReference type="ARBA" id="ARBA00004948"/>
    </source>
</evidence>
<dbReference type="Pfam" id="PF03070">
    <property type="entry name" value="TENA_THI-4"/>
    <property type="match status" value="1"/>
</dbReference>
<dbReference type="SUPFAM" id="SSF48613">
    <property type="entry name" value="Heme oxygenase-like"/>
    <property type="match status" value="1"/>
</dbReference>
<evidence type="ECO:0000256" key="5">
    <source>
        <dbReference type="ARBA" id="ARBA00012684"/>
    </source>
</evidence>
<evidence type="ECO:0000256" key="8">
    <source>
        <dbReference type="ARBA" id="ARBA00048337"/>
    </source>
</evidence>
<evidence type="ECO:0000256" key="6">
    <source>
        <dbReference type="ARBA" id="ARBA00013647"/>
    </source>
</evidence>
<sequence>MTFSERLFRNVQPIWNQNYHHPFVQGIGKGTLSTEFFKEYMKQDYVYLIQYARLYAIGVQKANSLEAMTHFSQLLHNILHFEMNVHREYAKRFGVTEKELEQTKPTPNNLAYTSYMLNVAQNGTLAELISCLLPCAWDYWEIGKLLKKQYGHELESNPYKTWIETYSSDEFGAIAQWLIKLLDEITEGKPEEELVNLEQHFQTTSKYEYLFWEMLYRGQDWPL</sequence>
<dbReference type="PANTHER" id="PTHR43198">
    <property type="entry name" value="BIFUNCTIONAL TH2 PROTEIN"/>
    <property type="match status" value="1"/>
</dbReference>
<evidence type="ECO:0000256" key="9">
    <source>
        <dbReference type="RuleBase" id="RU363093"/>
    </source>
</evidence>
<comment type="catalytic activity">
    <reaction evidence="1 9">
        <text>4-amino-5-aminomethyl-2-methylpyrimidine + H2O = 4-amino-5-hydroxymethyl-2-methylpyrimidine + NH4(+)</text>
        <dbReference type="Rhea" id="RHEA:31799"/>
        <dbReference type="ChEBI" id="CHEBI:15377"/>
        <dbReference type="ChEBI" id="CHEBI:16892"/>
        <dbReference type="ChEBI" id="CHEBI:28938"/>
        <dbReference type="ChEBI" id="CHEBI:63416"/>
        <dbReference type="EC" id="3.5.99.2"/>
    </reaction>
</comment>
<dbReference type="Gene3D" id="1.20.910.10">
    <property type="entry name" value="Heme oxygenase-like"/>
    <property type="match status" value="1"/>
</dbReference>
<keyword evidence="12" id="KW-1185">Reference proteome</keyword>
<dbReference type="InterPro" id="IPR004305">
    <property type="entry name" value="Thiaminase-2/PQQC"/>
</dbReference>
<dbReference type="InterPro" id="IPR027574">
    <property type="entry name" value="Thiaminase_II"/>
</dbReference>
<reference evidence="11 12" key="1">
    <citation type="submission" date="2017-11" db="EMBL/GenBank/DDBJ databases">
        <title>Bacillus camelliae sp. nov., isolated from pu'er tea.</title>
        <authorList>
            <person name="Niu L."/>
        </authorList>
    </citation>
    <scope>NUCLEOTIDE SEQUENCE [LARGE SCALE GENOMIC DNA]</scope>
    <source>
        <strain evidence="11 12">7578-1</strain>
    </source>
</reference>
<evidence type="ECO:0000256" key="3">
    <source>
        <dbReference type="ARBA" id="ARBA00010264"/>
    </source>
</evidence>
<evidence type="ECO:0000256" key="4">
    <source>
        <dbReference type="ARBA" id="ARBA00011881"/>
    </source>
</evidence>
<dbReference type="GO" id="GO:0005829">
    <property type="term" value="C:cytosol"/>
    <property type="evidence" value="ECO:0007669"/>
    <property type="project" value="TreeGrafter"/>
</dbReference>
<accession>A0A2N3LFH5</accession>
<dbReference type="EMBL" id="PIQO01000019">
    <property type="protein sequence ID" value="PKR83380.1"/>
    <property type="molecule type" value="Genomic_DNA"/>
</dbReference>
<dbReference type="Proteomes" id="UP000233440">
    <property type="component" value="Unassembled WGS sequence"/>
</dbReference>
<dbReference type="GO" id="GO:0050334">
    <property type="term" value="F:thiaminase activity"/>
    <property type="evidence" value="ECO:0007669"/>
    <property type="project" value="UniProtKB-EC"/>
</dbReference>
<name>A0A2N3LFH5_9BACI</name>
<dbReference type="UniPathway" id="UPA00060"/>
<comment type="subunit">
    <text evidence="4">Homotetramer.</text>
</comment>
<feature type="domain" description="Thiaminase-2/PQQC" evidence="10">
    <location>
        <begin position="10"/>
        <end position="217"/>
    </location>
</feature>
<evidence type="ECO:0000313" key="12">
    <source>
        <dbReference type="Proteomes" id="UP000233440"/>
    </source>
</evidence>
<dbReference type="RefSeq" id="WP_101355898.1">
    <property type="nucleotide sequence ID" value="NZ_PIQO01000019.1"/>
</dbReference>
<keyword evidence="9" id="KW-0378">Hydrolase</keyword>
<dbReference type="OrthoDB" id="34166at2"/>
<comment type="function">
    <text evidence="9">Catalyzes an amino-pyrimidine hydrolysis reaction at the C5' of the pyrimidine moiety of thiamine compounds, a reaction that is part of a thiamine salvage pathway.</text>
</comment>
<proteinExistence type="inferred from homology"/>
<evidence type="ECO:0000259" key="10">
    <source>
        <dbReference type="Pfam" id="PF03070"/>
    </source>
</evidence>
<dbReference type="GO" id="GO:0009229">
    <property type="term" value="P:thiamine diphosphate biosynthetic process"/>
    <property type="evidence" value="ECO:0007669"/>
    <property type="project" value="UniProtKB-UniPathway"/>
</dbReference>
<evidence type="ECO:0000256" key="7">
    <source>
        <dbReference type="ARBA" id="ARBA00022977"/>
    </source>
</evidence>
<dbReference type="InterPro" id="IPR050967">
    <property type="entry name" value="Thiamine_Salvage_TenA"/>
</dbReference>
<dbReference type="InterPro" id="IPR016084">
    <property type="entry name" value="Haem_Oase-like_multi-hlx"/>
</dbReference>
<gene>
    <name evidence="11" type="primary">tenA</name>
    <name evidence="11" type="ORF">CWO92_19575</name>
</gene>
<comment type="caution">
    <text evidence="11">The sequence shown here is derived from an EMBL/GenBank/DDBJ whole genome shotgun (WGS) entry which is preliminary data.</text>
</comment>
<evidence type="ECO:0000256" key="1">
    <source>
        <dbReference type="ARBA" id="ARBA00001881"/>
    </source>
</evidence>
<dbReference type="NCBIfam" id="TIGR04306">
    <property type="entry name" value="salvage_TenA"/>
    <property type="match status" value="1"/>
</dbReference>
<dbReference type="PANTHER" id="PTHR43198:SF2">
    <property type="entry name" value="SI:CH1073-67J19.1-RELATED"/>
    <property type="match status" value="1"/>
</dbReference>
<comment type="catalytic activity">
    <reaction evidence="8 9">
        <text>thiamine + H2O = 5-(2-hydroxyethyl)-4-methylthiazole + 4-amino-5-hydroxymethyl-2-methylpyrimidine + H(+)</text>
        <dbReference type="Rhea" id="RHEA:17509"/>
        <dbReference type="ChEBI" id="CHEBI:15377"/>
        <dbReference type="ChEBI" id="CHEBI:15378"/>
        <dbReference type="ChEBI" id="CHEBI:16892"/>
        <dbReference type="ChEBI" id="CHEBI:17957"/>
        <dbReference type="ChEBI" id="CHEBI:18385"/>
        <dbReference type="EC" id="3.5.99.2"/>
    </reaction>
</comment>
<dbReference type="EC" id="3.5.99.2" evidence="5 9"/>
<comment type="pathway">
    <text evidence="2 9">Cofactor biosynthesis; thiamine diphosphate biosynthesis.</text>
</comment>